<feature type="region of interest" description="Disordered" evidence="1">
    <location>
        <begin position="99"/>
        <end position="140"/>
    </location>
</feature>
<feature type="compositionally biased region" description="Basic and acidic residues" evidence="1">
    <location>
        <begin position="622"/>
        <end position="631"/>
    </location>
</feature>
<keyword evidence="4" id="KW-1185">Reference proteome</keyword>
<feature type="region of interest" description="Disordered" evidence="1">
    <location>
        <begin position="491"/>
        <end position="532"/>
    </location>
</feature>
<accession>A0A4Y7JPS3</accession>
<dbReference type="Gramene" id="RZC61951">
    <property type="protein sequence ID" value="RZC61951"/>
    <property type="gene ID" value="C5167_023719"/>
</dbReference>
<feature type="region of interest" description="Disordered" evidence="1">
    <location>
        <begin position="1243"/>
        <end position="1267"/>
    </location>
</feature>
<gene>
    <name evidence="3" type="ORF">C5167_023719</name>
</gene>
<feature type="compositionally biased region" description="Basic and acidic residues" evidence="1">
    <location>
        <begin position="740"/>
        <end position="776"/>
    </location>
</feature>
<feature type="compositionally biased region" description="Basic and acidic residues" evidence="1">
    <location>
        <begin position="638"/>
        <end position="656"/>
    </location>
</feature>
<dbReference type="PANTHER" id="PTHR48449">
    <property type="entry name" value="DUF1985 DOMAIN-CONTAINING PROTEIN"/>
    <property type="match status" value="1"/>
</dbReference>
<feature type="region of interest" description="Disordered" evidence="1">
    <location>
        <begin position="214"/>
        <end position="234"/>
    </location>
</feature>
<feature type="region of interest" description="Disordered" evidence="1">
    <location>
        <begin position="619"/>
        <end position="667"/>
    </location>
</feature>
<dbReference type="InterPro" id="IPR015410">
    <property type="entry name" value="DUF1985"/>
</dbReference>
<name>A0A4Y7JPS3_PAPSO</name>
<proteinExistence type="predicted"/>
<dbReference type="EMBL" id="CM010719">
    <property type="protein sequence ID" value="RZC61951.1"/>
    <property type="molecule type" value="Genomic_DNA"/>
</dbReference>
<feature type="compositionally biased region" description="Basic residues" evidence="1">
    <location>
        <begin position="222"/>
        <end position="234"/>
    </location>
</feature>
<feature type="domain" description="DUF1985" evidence="2">
    <location>
        <begin position="159"/>
        <end position="291"/>
    </location>
</feature>
<evidence type="ECO:0000313" key="4">
    <source>
        <dbReference type="Proteomes" id="UP000316621"/>
    </source>
</evidence>
<organism evidence="3 4">
    <name type="scientific">Papaver somniferum</name>
    <name type="common">Opium poppy</name>
    <dbReference type="NCBI Taxonomy" id="3469"/>
    <lineage>
        <taxon>Eukaryota</taxon>
        <taxon>Viridiplantae</taxon>
        <taxon>Streptophyta</taxon>
        <taxon>Embryophyta</taxon>
        <taxon>Tracheophyta</taxon>
        <taxon>Spermatophyta</taxon>
        <taxon>Magnoliopsida</taxon>
        <taxon>Ranunculales</taxon>
        <taxon>Papaveraceae</taxon>
        <taxon>Papaveroideae</taxon>
        <taxon>Papaver</taxon>
    </lineage>
</organism>
<feature type="compositionally biased region" description="Basic residues" evidence="1">
    <location>
        <begin position="125"/>
        <end position="135"/>
    </location>
</feature>
<feature type="region of interest" description="Disordered" evidence="1">
    <location>
        <begin position="954"/>
        <end position="974"/>
    </location>
</feature>
<protein>
    <recommendedName>
        <fullName evidence="2">DUF1985 domain-containing protein</fullName>
    </recommendedName>
</protein>
<feature type="region of interest" description="Disordered" evidence="1">
    <location>
        <begin position="740"/>
        <end position="778"/>
    </location>
</feature>
<evidence type="ECO:0000256" key="1">
    <source>
        <dbReference type="SAM" id="MobiDB-lite"/>
    </source>
</evidence>
<feature type="region of interest" description="Disordered" evidence="1">
    <location>
        <begin position="1170"/>
        <end position="1197"/>
    </location>
</feature>
<feature type="compositionally biased region" description="Polar residues" evidence="1">
    <location>
        <begin position="930"/>
        <end position="940"/>
    </location>
</feature>
<evidence type="ECO:0000313" key="3">
    <source>
        <dbReference type="EMBL" id="RZC61951.1"/>
    </source>
</evidence>
<feature type="region of interest" description="Disordered" evidence="1">
    <location>
        <begin position="1024"/>
        <end position="1046"/>
    </location>
</feature>
<sequence length="1612" mass="180720">MAKRRRSEKEVEVEVEEDSTDCRLKVMSKRRRAEKEVRVEAEVEEDSEKELANSYGVLEDDGCIIIPSSEVERSLLAHLLPVDRLNMKVSVHFVHSTDCRLKGTPSEKPPPEGNAQIHPEDMGKKSSKHPNKRKHAETEVGVELEVEEDREIHVGPEQTREGKVWFPVEGKDLCFCKADFKAVTGLPFKESGEEIELKGVSHLKKKHFEGAGALRNPILSGKSKKRPRKLRKREHVPCSSDERVKLALLLMVHVCILGRQLQHKIDDQDWLSVENIENFNKIPWGEKSYVLCFENTKKAIKYQNDKEDPTAKLSLKPRGLPQALVVWMLKLFPHLLEKYGSESRTKGKRPLILTVWCEEVINYEKLCEIMEGVVYSDDRLQEIRAGGEAFRDAAWEEAVSENNDLEDASADGPRHEKNQAMNSSGDNRHIDQEVLDQTREVIGAGDAEHGVQEMIDGVSENMIQLFDSHAQRIGSVESMVIQLRKTICAPPENTTGGSSESGESSKNGGSCNVESDEEDRSLGPTRNKEYEPVDRGREIRCVESFVESEHDEVRNDYDAVKVDVQGTNQGTDLIRQDDVVEVLDNMQEMMLTIKGGVIDVEMGKENMLTDKVLSVEEDADTETLRNHQHDNVEEESNKEDHSLGPSHNKEDGTVDRVEEEEDDDTRTNMNTEVREIHGVESFVESALEDKNGFDGVKVDVQGTNPYTVHIRQDDVVEVMLTNEGEGIGVEIDKEDMLRHKVSSEEKGADTETSNIREDDPVEEDRGLGPTHNKEDGPVDNFVESALEDKNGFDGVKGDVQGTYPYTDHIRQDDVVEVLEKMQEQMLTIKSGDGDAEAEMAKSNKEHCLPESLVVGELNTKCTLDGVKHVVDDHSPETSHVEDYPKDAVKVVSAETPKVSSDNVEEYGDVEVVMESSDNPVEDHGVEDPGTETSKISQVGNVGQHGDAEVVLESSDNPVEEHGTESSYNPGVEDPGAETAITVKMVMRKLRALSRVSDSVVGGALNTKCTLDGVMHAVDFLSRKVESDEEDRGLGPTGNKEDESVDKVVEEEDDDARINMTIEATEEKDNMTSEARDKVLAVEEDADTETVWNHQHNNVRELIKELELDGEVKFKEINANVEMEVVMESSDNLVEEHGLDLEAGTETAKISQENNVEKSGDMEVVMESSDNPVEEHGVADPGTETAQNSQEGDAGAESAKPVILHGVSKGTLDGVKHVVDDHSPETTHVEDFYKDAVKVVSAEEPEVSTDNVKPVTGEDVKDVPKGRKRTKVLTKQNKRQVKAGEEDDGTLSRDVKGSRIIEMLDGDKKQKVLEYFCIHDRTDIAWMEFKDDGCLMFDIRGELILQLTSKDAYLDSKFIDFYISMLKTKMNSNPKYGKAIFLSRKHIFKKKFNLLESFLNDKDEFNNFWIKKLAKDYRECKPVKMYAPMSNNNNHFSLLEYDLISSDRWCYRNSLGDMNTKKEHYKQAKSYEAAISRALNLTEIPLALSKKAETTHSPKQATYLECLLFGNGSKGGRHESKHALQDYFEEAFTKGVTNGDFRVERNGGNILSGEQEVGMMKRLLQMAINMKSATEVRYLHENGMFVRNIYLTGCQIRVLKMRGGGTTCRLGLA</sequence>
<dbReference type="PANTHER" id="PTHR48449:SF1">
    <property type="entry name" value="DUF1985 DOMAIN-CONTAINING PROTEIN"/>
    <property type="match status" value="1"/>
</dbReference>
<evidence type="ECO:0000259" key="2">
    <source>
        <dbReference type="Pfam" id="PF09331"/>
    </source>
</evidence>
<reference evidence="3 4" key="1">
    <citation type="journal article" date="2018" name="Science">
        <title>The opium poppy genome and morphinan production.</title>
        <authorList>
            <person name="Guo L."/>
            <person name="Winzer T."/>
            <person name="Yang X."/>
            <person name="Li Y."/>
            <person name="Ning Z."/>
            <person name="He Z."/>
            <person name="Teodor R."/>
            <person name="Lu Y."/>
            <person name="Bowser T.A."/>
            <person name="Graham I.A."/>
            <person name="Ye K."/>
        </authorList>
    </citation>
    <scope>NUCLEOTIDE SEQUENCE [LARGE SCALE GENOMIC DNA]</scope>
    <source>
        <strain evidence="4">cv. HN1</strain>
        <tissue evidence="3">Leaves</tissue>
    </source>
</reference>
<dbReference type="Pfam" id="PF09331">
    <property type="entry name" value="DUF1985"/>
    <property type="match status" value="1"/>
</dbReference>
<dbReference type="Proteomes" id="UP000316621">
    <property type="component" value="Chromosome 5"/>
</dbReference>
<feature type="compositionally biased region" description="Low complexity" evidence="1">
    <location>
        <begin position="492"/>
        <end position="510"/>
    </location>
</feature>
<feature type="region of interest" description="Disordered" evidence="1">
    <location>
        <begin position="400"/>
        <end position="426"/>
    </location>
</feature>
<feature type="region of interest" description="Disordered" evidence="1">
    <location>
        <begin position="918"/>
        <end position="941"/>
    </location>
</feature>
<feature type="compositionally biased region" description="Basic and acidic residues" evidence="1">
    <location>
        <begin position="1255"/>
        <end position="1264"/>
    </location>
</feature>